<keyword evidence="1" id="KW-1133">Transmembrane helix</keyword>
<dbReference type="Proteomes" id="UP001597182">
    <property type="component" value="Unassembled WGS sequence"/>
</dbReference>
<dbReference type="EMBL" id="JBHTMB010000022">
    <property type="protein sequence ID" value="MFD1232323.1"/>
    <property type="molecule type" value="Genomic_DNA"/>
</dbReference>
<keyword evidence="1" id="KW-0812">Transmembrane</keyword>
<dbReference type="RefSeq" id="WP_346091141.1">
    <property type="nucleotide sequence ID" value="NZ_BAABKS010000019.1"/>
</dbReference>
<name>A0ABW3VBV4_9PSEU</name>
<keyword evidence="3" id="KW-1185">Reference proteome</keyword>
<gene>
    <name evidence="2" type="ORF">ACFQ34_03415</name>
</gene>
<evidence type="ECO:0000313" key="3">
    <source>
        <dbReference type="Proteomes" id="UP001597182"/>
    </source>
</evidence>
<reference evidence="3" key="1">
    <citation type="journal article" date="2019" name="Int. J. Syst. Evol. Microbiol.">
        <title>The Global Catalogue of Microorganisms (GCM) 10K type strain sequencing project: providing services to taxonomists for standard genome sequencing and annotation.</title>
        <authorList>
            <consortium name="The Broad Institute Genomics Platform"/>
            <consortium name="The Broad Institute Genome Sequencing Center for Infectious Disease"/>
            <person name="Wu L."/>
            <person name="Ma J."/>
        </authorList>
    </citation>
    <scope>NUCLEOTIDE SEQUENCE [LARGE SCALE GENOMIC DNA]</scope>
    <source>
        <strain evidence="3">CCUG 49018</strain>
    </source>
</reference>
<evidence type="ECO:0000313" key="2">
    <source>
        <dbReference type="EMBL" id="MFD1232323.1"/>
    </source>
</evidence>
<evidence type="ECO:0000256" key="1">
    <source>
        <dbReference type="SAM" id="Phobius"/>
    </source>
</evidence>
<feature type="transmembrane region" description="Helical" evidence="1">
    <location>
        <begin position="68"/>
        <end position="86"/>
    </location>
</feature>
<comment type="caution">
    <text evidence="2">The sequence shown here is derived from an EMBL/GenBank/DDBJ whole genome shotgun (WGS) entry which is preliminary data.</text>
</comment>
<feature type="transmembrane region" description="Helical" evidence="1">
    <location>
        <begin position="222"/>
        <end position="243"/>
    </location>
</feature>
<sequence length="249" mass="24766">MALQTLARPDARLAGSAPGLGRLVRVELGKSLSTRSGKAVLAATALLAPHWVPVLVLTGGDVSDPPRLLAELGALTALLVLSLGVLSSAGETTHRTALGTYLAVPRRGRVLAAKTLALAQLGAYATATGVVTSAAILAVLGVPVPLGPTAVVAAVATLGGAAFAVTGVGIGAAIAHTPAALTGSYLVLFLTPPLLHGVWPAAVEAVDPRQAVILLATTTPSAGPVVTLLAWVVGPLAVGFLILTRRDIA</sequence>
<feature type="transmembrane region" description="Helical" evidence="1">
    <location>
        <begin position="39"/>
        <end position="56"/>
    </location>
</feature>
<proteinExistence type="predicted"/>
<protein>
    <recommendedName>
        <fullName evidence="4">ABC-2 type transport system permease protein</fullName>
    </recommendedName>
</protein>
<keyword evidence="1" id="KW-0472">Membrane</keyword>
<accession>A0ABW3VBV4</accession>
<feature type="transmembrane region" description="Helical" evidence="1">
    <location>
        <begin position="150"/>
        <end position="173"/>
    </location>
</feature>
<feature type="transmembrane region" description="Helical" evidence="1">
    <location>
        <begin position="116"/>
        <end position="144"/>
    </location>
</feature>
<organism evidence="2 3">
    <name type="scientific">Pseudonocardia benzenivorans</name>
    <dbReference type="NCBI Taxonomy" id="228005"/>
    <lineage>
        <taxon>Bacteria</taxon>
        <taxon>Bacillati</taxon>
        <taxon>Actinomycetota</taxon>
        <taxon>Actinomycetes</taxon>
        <taxon>Pseudonocardiales</taxon>
        <taxon>Pseudonocardiaceae</taxon>
        <taxon>Pseudonocardia</taxon>
    </lineage>
</organism>
<feature type="transmembrane region" description="Helical" evidence="1">
    <location>
        <begin position="185"/>
        <end position="202"/>
    </location>
</feature>
<evidence type="ECO:0008006" key="4">
    <source>
        <dbReference type="Google" id="ProtNLM"/>
    </source>
</evidence>